<dbReference type="RefSeq" id="WP_141615583.1">
    <property type="nucleotide sequence ID" value="NZ_CP041253.1"/>
</dbReference>
<reference evidence="2 3" key="1">
    <citation type="submission" date="2019-06" db="EMBL/GenBank/DDBJ databases">
        <title>Echinicola alkalisoli sp. nov. isolated from saline soil.</title>
        <authorList>
            <person name="Sun J.-Q."/>
            <person name="Xu L."/>
        </authorList>
    </citation>
    <scope>NUCLEOTIDE SEQUENCE [LARGE SCALE GENOMIC DNA]</scope>
    <source>
        <strain evidence="2 3">LN3S3</strain>
    </source>
</reference>
<keyword evidence="3" id="KW-1185">Reference proteome</keyword>
<name>A0A514CKK4_9BACT</name>
<evidence type="ECO:0000313" key="3">
    <source>
        <dbReference type="Proteomes" id="UP000316614"/>
    </source>
</evidence>
<dbReference type="Proteomes" id="UP000316614">
    <property type="component" value="Chromosome"/>
</dbReference>
<keyword evidence="1" id="KW-0472">Membrane</keyword>
<protein>
    <submittedName>
        <fullName evidence="2">Uncharacterized protein</fullName>
    </submittedName>
</protein>
<dbReference type="AlphaFoldDB" id="A0A514CKK4"/>
<feature type="transmembrane region" description="Helical" evidence="1">
    <location>
        <begin position="80"/>
        <end position="103"/>
    </location>
</feature>
<dbReference type="OrthoDB" id="1442756at2"/>
<feature type="transmembrane region" description="Helical" evidence="1">
    <location>
        <begin position="165"/>
        <end position="183"/>
    </location>
</feature>
<keyword evidence="1" id="KW-0812">Transmembrane</keyword>
<sequence>MEVFIKMKHYTLFLIIVGIPFASSLLINTTYLAGADISENTMASINMSAMLIGMMMMYLWIWSCILYLSKILDQKKITPSSSFSLALLVSMVFGILAILYFHSGGLLAGESMDQHFNAIENSPLLSISIAIMLFISLSLLFISLNHLAFLLVMAERNHQPHKTEYFSEFIMALIFPIGVWFLQPRLNEVLTPKDLINK</sequence>
<accession>A0A514CKK4</accession>
<dbReference type="KEGG" id="echi:FKX85_15410"/>
<dbReference type="EMBL" id="CP041253">
    <property type="protein sequence ID" value="QDH80349.1"/>
    <property type="molecule type" value="Genomic_DNA"/>
</dbReference>
<proteinExistence type="predicted"/>
<evidence type="ECO:0000313" key="2">
    <source>
        <dbReference type="EMBL" id="QDH80349.1"/>
    </source>
</evidence>
<gene>
    <name evidence="2" type="ORF">FKX85_15410</name>
</gene>
<feature type="transmembrane region" description="Helical" evidence="1">
    <location>
        <begin position="12"/>
        <end position="33"/>
    </location>
</feature>
<evidence type="ECO:0000256" key="1">
    <source>
        <dbReference type="SAM" id="Phobius"/>
    </source>
</evidence>
<keyword evidence="1" id="KW-1133">Transmembrane helix</keyword>
<feature type="transmembrane region" description="Helical" evidence="1">
    <location>
        <begin position="123"/>
        <end position="153"/>
    </location>
</feature>
<feature type="transmembrane region" description="Helical" evidence="1">
    <location>
        <begin position="45"/>
        <end position="68"/>
    </location>
</feature>
<organism evidence="2 3">
    <name type="scientific">Echinicola soli</name>
    <dbReference type="NCBI Taxonomy" id="2591634"/>
    <lineage>
        <taxon>Bacteria</taxon>
        <taxon>Pseudomonadati</taxon>
        <taxon>Bacteroidota</taxon>
        <taxon>Cytophagia</taxon>
        <taxon>Cytophagales</taxon>
        <taxon>Cyclobacteriaceae</taxon>
        <taxon>Echinicola</taxon>
    </lineage>
</organism>